<dbReference type="AlphaFoldDB" id="A0A183C733"/>
<keyword evidence="2" id="KW-1185">Reference proteome</keyword>
<organism evidence="2 3">
    <name type="scientific">Globodera pallida</name>
    <name type="common">Potato cyst nematode worm</name>
    <name type="synonym">Heterodera pallida</name>
    <dbReference type="NCBI Taxonomy" id="36090"/>
    <lineage>
        <taxon>Eukaryota</taxon>
        <taxon>Metazoa</taxon>
        <taxon>Ecdysozoa</taxon>
        <taxon>Nematoda</taxon>
        <taxon>Chromadorea</taxon>
        <taxon>Rhabditida</taxon>
        <taxon>Tylenchina</taxon>
        <taxon>Tylenchomorpha</taxon>
        <taxon>Tylenchoidea</taxon>
        <taxon>Heteroderidae</taxon>
        <taxon>Heteroderinae</taxon>
        <taxon>Globodera</taxon>
    </lineage>
</organism>
<sequence>MKRGDFDLYCSPDHCDCLWSSVGESQNPNSVCFNHLHLHCGEKPKAKSGHVSNENDPMPKPVVNSSAEPEPLALVASSGTCFVNAFVQAAVVLVPVVVVLMRTVGGDTHYQFIDI</sequence>
<feature type="region of interest" description="Disordered" evidence="1">
    <location>
        <begin position="46"/>
        <end position="65"/>
    </location>
</feature>
<reference evidence="3" key="3">
    <citation type="submission" date="2016-06" db="UniProtKB">
        <authorList>
            <consortium name="WormBaseParasite"/>
        </authorList>
    </citation>
    <scope>IDENTIFICATION</scope>
</reference>
<evidence type="ECO:0000313" key="3">
    <source>
        <dbReference type="WBParaSite" id="GPLIN_000867900"/>
    </source>
</evidence>
<reference evidence="2" key="1">
    <citation type="submission" date="2013-12" db="EMBL/GenBank/DDBJ databases">
        <authorList>
            <person name="Aslett M."/>
        </authorList>
    </citation>
    <scope>NUCLEOTIDE SEQUENCE [LARGE SCALE GENOMIC DNA]</scope>
    <source>
        <strain evidence="2">Lindley</strain>
    </source>
</reference>
<evidence type="ECO:0000256" key="1">
    <source>
        <dbReference type="SAM" id="MobiDB-lite"/>
    </source>
</evidence>
<evidence type="ECO:0000313" key="2">
    <source>
        <dbReference type="Proteomes" id="UP000050741"/>
    </source>
</evidence>
<dbReference type="Proteomes" id="UP000050741">
    <property type="component" value="Unassembled WGS sequence"/>
</dbReference>
<protein>
    <submittedName>
        <fullName evidence="3">OTU domain-containing protein</fullName>
    </submittedName>
</protein>
<accession>A0A183C733</accession>
<reference evidence="2" key="2">
    <citation type="submission" date="2014-05" db="EMBL/GenBank/DDBJ databases">
        <title>The genome and life-stage specific transcriptomes of Globodera pallida elucidate key aspects of plant parasitism by a cyst nematode.</title>
        <authorList>
            <person name="Cotton J.A."/>
            <person name="Lilley C.J."/>
            <person name="Jones L.M."/>
            <person name="Kikuchi T."/>
            <person name="Reid A.J."/>
            <person name="Thorpe P."/>
            <person name="Tsai I.J."/>
            <person name="Beasley H."/>
            <person name="Blok V."/>
            <person name="Cock P.J.A."/>
            <person name="Van den Akker S.E."/>
            <person name="Holroyd N."/>
            <person name="Hunt M."/>
            <person name="Mantelin S."/>
            <person name="Naghra H."/>
            <person name="Pain A."/>
            <person name="Palomares-Rius J.E."/>
            <person name="Zarowiecki M."/>
            <person name="Berriman M."/>
            <person name="Jones J.T."/>
            <person name="Urwin P.E."/>
        </authorList>
    </citation>
    <scope>NUCLEOTIDE SEQUENCE [LARGE SCALE GENOMIC DNA]</scope>
    <source>
        <strain evidence="2">Lindley</strain>
    </source>
</reference>
<dbReference type="WBParaSite" id="GPLIN_000867900">
    <property type="protein sequence ID" value="GPLIN_000867900"/>
    <property type="gene ID" value="GPLIN_000867900"/>
</dbReference>
<proteinExistence type="predicted"/>
<name>A0A183C733_GLOPA</name>